<evidence type="ECO:0000256" key="9">
    <source>
        <dbReference type="PROSITE-ProRule" id="PRU10141"/>
    </source>
</evidence>
<keyword evidence="2 13" id="KW-0723">Serine/threonine-protein kinase</keyword>
<feature type="binding site" evidence="9">
    <location>
        <position position="37"/>
    </location>
    <ligand>
        <name>ATP</name>
        <dbReference type="ChEBI" id="CHEBI:30616"/>
    </ligand>
</feature>
<evidence type="ECO:0000256" key="7">
    <source>
        <dbReference type="ARBA" id="ARBA00047899"/>
    </source>
</evidence>
<evidence type="ECO:0000313" key="14">
    <source>
        <dbReference type="Proteomes" id="UP000235771"/>
    </source>
</evidence>
<evidence type="ECO:0000256" key="5">
    <source>
        <dbReference type="ARBA" id="ARBA00022777"/>
    </source>
</evidence>
<keyword evidence="14" id="KW-1185">Reference proteome</keyword>
<dbReference type="CDD" id="cd14014">
    <property type="entry name" value="STKc_PknB_like"/>
    <property type="match status" value="1"/>
</dbReference>
<keyword evidence="5 13" id="KW-0418">Kinase</keyword>
<dbReference type="GeneID" id="98326884"/>
<dbReference type="Gene3D" id="1.10.510.10">
    <property type="entry name" value="Transferase(Phosphotransferase) domain 1"/>
    <property type="match status" value="1"/>
</dbReference>
<keyword evidence="4 9" id="KW-0547">Nucleotide-binding</keyword>
<evidence type="ECO:0000256" key="8">
    <source>
        <dbReference type="ARBA" id="ARBA00048679"/>
    </source>
</evidence>
<dbReference type="PROSITE" id="PS00108">
    <property type="entry name" value="PROTEIN_KINASE_ST"/>
    <property type="match status" value="1"/>
</dbReference>
<feature type="coiled-coil region" evidence="10">
    <location>
        <begin position="592"/>
        <end position="619"/>
    </location>
</feature>
<dbReference type="EC" id="2.7.11.1" evidence="1"/>
<dbReference type="PANTHER" id="PTHR24363:SF0">
    <property type="entry name" value="SERINE_THREONINE KINASE LIKE DOMAIN CONTAINING 1"/>
    <property type="match status" value="1"/>
</dbReference>
<reference evidence="13 14" key="1">
    <citation type="submission" date="2017-09" db="EMBL/GenBank/DDBJ databases">
        <title>Bacterial strain isolated from the female urinary microbiota.</title>
        <authorList>
            <person name="Thomas-White K."/>
            <person name="Kumar N."/>
            <person name="Forster S."/>
            <person name="Putonti C."/>
            <person name="Lawley T."/>
            <person name="Wolfe A.J."/>
        </authorList>
    </citation>
    <scope>NUCLEOTIDE SEQUENCE [LARGE SCALE GENOMIC DNA]</scope>
    <source>
        <strain evidence="13 14">UMB1686</strain>
    </source>
</reference>
<dbReference type="PROSITE" id="PS00107">
    <property type="entry name" value="PROTEIN_KINASE_ATP"/>
    <property type="match status" value="1"/>
</dbReference>
<dbReference type="PROSITE" id="PS50011">
    <property type="entry name" value="PROTEIN_KINASE_DOM"/>
    <property type="match status" value="1"/>
</dbReference>
<feature type="compositionally biased region" description="Basic residues" evidence="11">
    <location>
        <begin position="290"/>
        <end position="304"/>
    </location>
</feature>
<dbReference type="EMBL" id="PNGV01000001">
    <property type="protein sequence ID" value="PMC43324.1"/>
    <property type="molecule type" value="Genomic_DNA"/>
</dbReference>
<evidence type="ECO:0000256" key="3">
    <source>
        <dbReference type="ARBA" id="ARBA00022679"/>
    </source>
</evidence>
<keyword evidence="6 9" id="KW-0067">ATP-binding</keyword>
<protein>
    <recommendedName>
        <fullName evidence="1">non-specific serine/threonine protein kinase</fullName>
        <ecNumber evidence="1">2.7.11.1</ecNumber>
    </recommendedName>
</protein>
<dbReference type="SMART" id="SM00220">
    <property type="entry name" value="S_TKc"/>
    <property type="match status" value="1"/>
</dbReference>
<sequence>MVCVGGRYQLLGELGCGGTSTVFLAVDTVLHKQWAVKETLLQGDESYRKNIVQSLRAEVDVLKECDHPAIPRIVDFFEENGRAYAVRDYVKGRSLKSIVDEEGLQNPATVKNWGVQLCSVLAYLHSHYPPIIYGDLKPSNVIISQDGTVRLIDFGAASKLYTREEAVDFKSDSMRSFEKSDLRFATPRFSAPEVLDGSEEITPASDVYALAMTLRYALFPSDASKAGLQTLTVRHENRELFENLVSVIALATTSNPSHRYKDCEEMLSALESCGSRSSRTSLKNKNSVISRRKSQASSTKRRKSSAQISTPVKTAGVSVLLLFFVVVLFNCLPIFSSNAAVKTADKTLSAEAKISRLKLIKKNKTDYDSLIRMAERESRSDSAKRYISRAMQIQNSMLQKNYVRQMSFRPLRVLLRSQLADQQWSAGEERDFMSLISKYDHQLRSNSNDWASISGDIGKAYWYYFAGFSGKVANVERLSRMRVARAWFVDALATSKSDLVKNQAHEASNKASNKASMFKAYVAISDCYARLVDVSADAPNEETYKQYVNHLQNLIKISKQNNVNILRIDTGELVLQSLHSWMRMLRGSGFSKQEIQQLCDDAKNILNQANASNDDAAKRQKSALDSVRQIQDEINSIFSEK</sequence>
<evidence type="ECO:0000313" key="13">
    <source>
        <dbReference type="EMBL" id="PMC43324.1"/>
    </source>
</evidence>
<dbReference type="InterPro" id="IPR011009">
    <property type="entry name" value="Kinase-like_dom_sf"/>
</dbReference>
<accession>A0A2N6RYY5</accession>
<gene>
    <name evidence="13" type="ORF">CJ216_04490</name>
</gene>
<evidence type="ECO:0000256" key="10">
    <source>
        <dbReference type="SAM" id="Coils"/>
    </source>
</evidence>
<evidence type="ECO:0000256" key="1">
    <source>
        <dbReference type="ARBA" id="ARBA00012513"/>
    </source>
</evidence>
<proteinExistence type="predicted"/>
<feature type="region of interest" description="Disordered" evidence="11">
    <location>
        <begin position="276"/>
        <end position="308"/>
    </location>
</feature>
<evidence type="ECO:0000256" key="4">
    <source>
        <dbReference type="ARBA" id="ARBA00022741"/>
    </source>
</evidence>
<dbReference type="AlphaFoldDB" id="A0A2N6RYY5"/>
<dbReference type="Gene3D" id="3.30.200.20">
    <property type="entry name" value="Phosphorylase Kinase, domain 1"/>
    <property type="match status" value="1"/>
</dbReference>
<dbReference type="PANTHER" id="PTHR24363">
    <property type="entry name" value="SERINE/THREONINE PROTEIN KINASE"/>
    <property type="match status" value="1"/>
</dbReference>
<keyword evidence="10" id="KW-0175">Coiled coil</keyword>
<keyword evidence="3" id="KW-0808">Transferase</keyword>
<dbReference type="SUPFAM" id="SSF56112">
    <property type="entry name" value="Protein kinase-like (PK-like)"/>
    <property type="match status" value="1"/>
</dbReference>
<evidence type="ECO:0000259" key="12">
    <source>
        <dbReference type="PROSITE" id="PS50011"/>
    </source>
</evidence>
<evidence type="ECO:0000256" key="2">
    <source>
        <dbReference type="ARBA" id="ARBA00022527"/>
    </source>
</evidence>
<feature type="compositionally biased region" description="Polar residues" evidence="11">
    <location>
        <begin position="276"/>
        <end position="289"/>
    </location>
</feature>
<dbReference type="InterPro" id="IPR017441">
    <property type="entry name" value="Protein_kinase_ATP_BS"/>
</dbReference>
<dbReference type="RefSeq" id="WP_102695002.1">
    <property type="nucleotide sequence ID" value="NZ_JAKNCL010000003.1"/>
</dbReference>
<comment type="caution">
    <text evidence="13">The sequence shown here is derived from an EMBL/GenBank/DDBJ whole genome shotgun (WGS) entry which is preliminary data.</text>
</comment>
<dbReference type="GO" id="GO:0004674">
    <property type="term" value="F:protein serine/threonine kinase activity"/>
    <property type="evidence" value="ECO:0007669"/>
    <property type="project" value="UniProtKB-KW"/>
</dbReference>
<evidence type="ECO:0000256" key="6">
    <source>
        <dbReference type="ARBA" id="ARBA00022840"/>
    </source>
</evidence>
<comment type="catalytic activity">
    <reaction evidence="7">
        <text>L-threonyl-[protein] + ATP = O-phospho-L-threonyl-[protein] + ADP + H(+)</text>
        <dbReference type="Rhea" id="RHEA:46608"/>
        <dbReference type="Rhea" id="RHEA-COMP:11060"/>
        <dbReference type="Rhea" id="RHEA-COMP:11605"/>
        <dbReference type="ChEBI" id="CHEBI:15378"/>
        <dbReference type="ChEBI" id="CHEBI:30013"/>
        <dbReference type="ChEBI" id="CHEBI:30616"/>
        <dbReference type="ChEBI" id="CHEBI:61977"/>
        <dbReference type="ChEBI" id="CHEBI:456216"/>
        <dbReference type="EC" id="2.7.11.1"/>
    </reaction>
</comment>
<evidence type="ECO:0000256" key="11">
    <source>
        <dbReference type="SAM" id="MobiDB-lite"/>
    </source>
</evidence>
<feature type="domain" description="Protein kinase" evidence="12">
    <location>
        <begin position="8"/>
        <end position="271"/>
    </location>
</feature>
<dbReference type="Pfam" id="PF00069">
    <property type="entry name" value="Pkinase"/>
    <property type="match status" value="1"/>
</dbReference>
<organism evidence="13 14">
    <name type="scientific">Gardnerella greenwoodii</name>
    <dbReference type="NCBI Taxonomy" id="2914925"/>
    <lineage>
        <taxon>Bacteria</taxon>
        <taxon>Bacillati</taxon>
        <taxon>Actinomycetota</taxon>
        <taxon>Actinomycetes</taxon>
        <taxon>Bifidobacteriales</taxon>
        <taxon>Bifidobacteriaceae</taxon>
        <taxon>Gardnerella</taxon>
    </lineage>
</organism>
<comment type="catalytic activity">
    <reaction evidence="8">
        <text>L-seryl-[protein] + ATP = O-phospho-L-seryl-[protein] + ADP + H(+)</text>
        <dbReference type="Rhea" id="RHEA:17989"/>
        <dbReference type="Rhea" id="RHEA-COMP:9863"/>
        <dbReference type="Rhea" id="RHEA-COMP:11604"/>
        <dbReference type="ChEBI" id="CHEBI:15378"/>
        <dbReference type="ChEBI" id="CHEBI:29999"/>
        <dbReference type="ChEBI" id="CHEBI:30616"/>
        <dbReference type="ChEBI" id="CHEBI:83421"/>
        <dbReference type="ChEBI" id="CHEBI:456216"/>
        <dbReference type="EC" id="2.7.11.1"/>
    </reaction>
</comment>
<dbReference type="InterPro" id="IPR008271">
    <property type="entry name" value="Ser/Thr_kinase_AS"/>
</dbReference>
<dbReference type="Proteomes" id="UP000235771">
    <property type="component" value="Unassembled WGS sequence"/>
</dbReference>
<dbReference type="GO" id="GO:0005524">
    <property type="term" value="F:ATP binding"/>
    <property type="evidence" value="ECO:0007669"/>
    <property type="project" value="UniProtKB-UniRule"/>
</dbReference>
<dbReference type="InterPro" id="IPR000719">
    <property type="entry name" value="Prot_kinase_dom"/>
</dbReference>
<name>A0A2N6RYY5_9BIFI</name>